<dbReference type="SFLD" id="SFLDS00003">
    <property type="entry name" value="Haloacid_Dehalogenase"/>
    <property type="match status" value="1"/>
</dbReference>
<keyword evidence="2" id="KW-1185">Reference proteome</keyword>
<keyword evidence="1" id="KW-0378">Hydrolase</keyword>
<dbReference type="Pfam" id="PF08282">
    <property type="entry name" value="Hydrolase_3"/>
    <property type="match status" value="1"/>
</dbReference>
<gene>
    <name evidence="1" type="ORF">KUA55_17390</name>
</gene>
<dbReference type="InterPro" id="IPR006379">
    <property type="entry name" value="HAD-SF_hydro_IIB"/>
</dbReference>
<dbReference type="EMBL" id="JAHUZB010000012">
    <property type="protein sequence ID" value="MBV7392433.1"/>
    <property type="molecule type" value="Genomic_DNA"/>
</dbReference>
<comment type="caution">
    <text evidence="1">The sequence shown here is derived from an EMBL/GenBank/DDBJ whole genome shotgun (WGS) entry which is preliminary data.</text>
</comment>
<accession>A0ABS6THL0</accession>
<dbReference type="PANTHER" id="PTHR10000:SF25">
    <property type="entry name" value="PHOSPHATASE YKRA-RELATED"/>
    <property type="match status" value="1"/>
</dbReference>
<dbReference type="RefSeq" id="WP_218327646.1">
    <property type="nucleotide sequence ID" value="NZ_JAHUZB010000012.1"/>
</dbReference>
<dbReference type="SFLD" id="SFLDG01140">
    <property type="entry name" value="C2.B:_Phosphomannomutase_and_P"/>
    <property type="match status" value="1"/>
</dbReference>
<reference evidence="1 2" key="1">
    <citation type="submission" date="2021-06" db="EMBL/GenBank/DDBJ databases">
        <title>Enterococcus alishanensis sp. nov., a novel lactic acid bacterium isolated from fresh coffee beans.</title>
        <authorList>
            <person name="Chen Y.-S."/>
        </authorList>
    </citation>
    <scope>NUCLEOTIDE SEQUENCE [LARGE SCALE GENOMIC DNA]</scope>
    <source>
        <strain evidence="1 2">ALS3</strain>
    </source>
</reference>
<dbReference type="NCBIfam" id="TIGR01484">
    <property type="entry name" value="HAD-SF-IIB"/>
    <property type="match status" value="1"/>
</dbReference>
<sequence length="255" mass="28862">MYQAIAFFDLDGTLLNDQSEVTPEISQTMLRLKENNILPIISTGRCEFEIQAIKKAAHIDASITMNGMYGIYENDTIFSNKIDIATCQKMLDFTRKLKHEVAFYSHETMFISGVNQLVKDSYQYFNNVVPPIKTDAFLEYETNMLLVLTDELDELYHEAFADELTFFRNGPKCIDVVNKGISKGTAIDEVKNFLQQDIPTFTFGDGLNDLPMFESSNYQIAMGNALPEVKSAASFISTKNTEHGIINGLKHYDLI</sequence>
<organism evidence="1 2">
    <name type="scientific">Enterococcus alishanensis</name>
    <dbReference type="NCBI Taxonomy" id="1303817"/>
    <lineage>
        <taxon>Bacteria</taxon>
        <taxon>Bacillati</taxon>
        <taxon>Bacillota</taxon>
        <taxon>Bacilli</taxon>
        <taxon>Lactobacillales</taxon>
        <taxon>Enterococcaceae</taxon>
        <taxon>Enterococcus</taxon>
    </lineage>
</organism>
<evidence type="ECO:0000313" key="1">
    <source>
        <dbReference type="EMBL" id="MBV7392433.1"/>
    </source>
</evidence>
<evidence type="ECO:0000313" key="2">
    <source>
        <dbReference type="Proteomes" id="UP000774130"/>
    </source>
</evidence>
<dbReference type="InterPro" id="IPR000150">
    <property type="entry name" value="Cof"/>
</dbReference>
<dbReference type="PANTHER" id="PTHR10000">
    <property type="entry name" value="PHOSPHOSERINE PHOSPHATASE"/>
    <property type="match status" value="1"/>
</dbReference>
<name>A0ABS6THL0_9ENTE</name>
<proteinExistence type="predicted"/>
<dbReference type="Proteomes" id="UP000774130">
    <property type="component" value="Unassembled WGS sequence"/>
</dbReference>
<dbReference type="GO" id="GO:0016787">
    <property type="term" value="F:hydrolase activity"/>
    <property type="evidence" value="ECO:0007669"/>
    <property type="project" value="UniProtKB-KW"/>
</dbReference>
<dbReference type="NCBIfam" id="TIGR00099">
    <property type="entry name" value="Cof-subfamily"/>
    <property type="match status" value="1"/>
</dbReference>
<protein>
    <submittedName>
        <fullName evidence="1">Cof-type HAD-IIB family hydrolase</fullName>
    </submittedName>
</protein>
<dbReference type="PROSITE" id="PS01228">
    <property type="entry name" value="COF_1"/>
    <property type="match status" value="1"/>
</dbReference>